<name>A0A418YKI4_9GAMM</name>
<organism evidence="7 8">
    <name type="scientific">Motilimonas pumila</name>
    <dbReference type="NCBI Taxonomy" id="2303987"/>
    <lineage>
        <taxon>Bacteria</taxon>
        <taxon>Pseudomonadati</taxon>
        <taxon>Pseudomonadota</taxon>
        <taxon>Gammaproteobacteria</taxon>
        <taxon>Alteromonadales</taxon>
        <taxon>Alteromonadales genera incertae sedis</taxon>
        <taxon>Motilimonas</taxon>
    </lineage>
</organism>
<keyword evidence="3" id="KW-0808">Transferase</keyword>
<evidence type="ECO:0000313" key="7">
    <source>
        <dbReference type="EMBL" id="RJG51466.1"/>
    </source>
</evidence>
<dbReference type="PANTHER" id="PTHR43797">
    <property type="entry name" value="HOMOCYSTEINE/CYSTEINE SYNTHASE"/>
    <property type="match status" value="1"/>
</dbReference>
<reference evidence="7 8" key="2">
    <citation type="submission" date="2019-01" db="EMBL/GenBank/DDBJ databases">
        <title>Motilimonas pumilus sp. nov., isolated from the gut of sea cucumber (Apostichopus japonicus).</title>
        <authorList>
            <person name="Wang F.-Q."/>
            <person name="Ren L.-H."/>
            <person name="Lin Y.-W."/>
            <person name="Sun G.-H."/>
            <person name="Du Z.-J."/>
            <person name="Zhao J.-X."/>
            <person name="Liu X.-J."/>
            <person name="Liu L.-J."/>
        </authorList>
    </citation>
    <scope>NUCLEOTIDE SEQUENCE [LARGE SCALE GENOMIC DNA]</scope>
    <source>
        <strain evidence="7 8">PLHSC7-2</strain>
    </source>
</reference>
<dbReference type="GO" id="GO:0071269">
    <property type="term" value="P:L-homocysteine biosynthetic process"/>
    <property type="evidence" value="ECO:0007669"/>
    <property type="project" value="TreeGrafter"/>
</dbReference>
<dbReference type="RefSeq" id="WP_119908990.1">
    <property type="nucleotide sequence ID" value="NZ_QZCH01000001.1"/>
</dbReference>
<evidence type="ECO:0000313" key="8">
    <source>
        <dbReference type="Proteomes" id="UP000283255"/>
    </source>
</evidence>
<reference evidence="7 8" key="1">
    <citation type="submission" date="2018-09" db="EMBL/GenBank/DDBJ databases">
        <authorList>
            <person name="Wang F."/>
        </authorList>
    </citation>
    <scope>NUCLEOTIDE SEQUENCE [LARGE SCALE GENOMIC DNA]</scope>
    <source>
        <strain evidence="7 8">PLHSC7-2</strain>
    </source>
</reference>
<dbReference type="Proteomes" id="UP000283255">
    <property type="component" value="Unassembled WGS sequence"/>
</dbReference>
<dbReference type="SUPFAM" id="SSF53383">
    <property type="entry name" value="PLP-dependent transferases"/>
    <property type="match status" value="1"/>
</dbReference>
<evidence type="ECO:0000256" key="6">
    <source>
        <dbReference type="RuleBase" id="RU362118"/>
    </source>
</evidence>
<dbReference type="InterPro" id="IPR015422">
    <property type="entry name" value="PyrdxlP-dep_Trfase_small"/>
</dbReference>
<dbReference type="InterPro" id="IPR015424">
    <property type="entry name" value="PyrdxlP-dep_Trfase"/>
</dbReference>
<protein>
    <submittedName>
        <fullName evidence="7">Cystathionine gamma-synthase family protein</fullName>
    </submittedName>
</protein>
<dbReference type="Gene3D" id="3.90.1150.10">
    <property type="entry name" value="Aspartate Aminotransferase, domain 1"/>
    <property type="match status" value="1"/>
</dbReference>
<dbReference type="GO" id="GO:0003961">
    <property type="term" value="F:O-acetylhomoserine aminocarboxypropyltransferase activity"/>
    <property type="evidence" value="ECO:0007669"/>
    <property type="project" value="TreeGrafter"/>
</dbReference>
<dbReference type="InterPro" id="IPR015421">
    <property type="entry name" value="PyrdxlP-dep_Trfase_major"/>
</dbReference>
<evidence type="ECO:0000256" key="5">
    <source>
        <dbReference type="PIRSR" id="PIRSR001434-2"/>
    </source>
</evidence>
<evidence type="ECO:0000256" key="1">
    <source>
        <dbReference type="ARBA" id="ARBA00001933"/>
    </source>
</evidence>
<keyword evidence="4 5" id="KW-0663">Pyridoxal phosphate</keyword>
<dbReference type="EMBL" id="QZCH01000001">
    <property type="protein sequence ID" value="RJG51466.1"/>
    <property type="molecule type" value="Genomic_DNA"/>
</dbReference>
<dbReference type="GO" id="GO:0006535">
    <property type="term" value="P:cysteine biosynthetic process from serine"/>
    <property type="evidence" value="ECO:0007669"/>
    <property type="project" value="TreeGrafter"/>
</dbReference>
<dbReference type="PANTHER" id="PTHR43797:SF2">
    <property type="entry name" value="HOMOCYSTEINE_CYSTEINE SYNTHASE"/>
    <property type="match status" value="1"/>
</dbReference>
<dbReference type="GO" id="GO:0019346">
    <property type="term" value="P:transsulfuration"/>
    <property type="evidence" value="ECO:0007669"/>
    <property type="project" value="InterPro"/>
</dbReference>
<dbReference type="GO" id="GO:0005737">
    <property type="term" value="C:cytoplasm"/>
    <property type="evidence" value="ECO:0007669"/>
    <property type="project" value="TreeGrafter"/>
</dbReference>
<dbReference type="Gene3D" id="3.40.640.10">
    <property type="entry name" value="Type I PLP-dependent aspartate aminotransferase-like (Major domain)"/>
    <property type="match status" value="1"/>
</dbReference>
<evidence type="ECO:0000256" key="2">
    <source>
        <dbReference type="ARBA" id="ARBA00009077"/>
    </source>
</evidence>
<dbReference type="InterPro" id="IPR000277">
    <property type="entry name" value="Cys/Met-Metab_PyrdxlP-dep_enz"/>
</dbReference>
<dbReference type="OrthoDB" id="9805807at2"/>
<gene>
    <name evidence="7" type="ORF">D1Z90_01670</name>
</gene>
<comment type="similarity">
    <text evidence="2 6">Belongs to the trans-sulfuration enzymes family.</text>
</comment>
<dbReference type="FunFam" id="3.40.640.10:FF:000046">
    <property type="entry name" value="Cystathionine gamma-lyase"/>
    <property type="match status" value="1"/>
</dbReference>
<dbReference type="NCBIfam" id="NF004609">
    <property type="entry name" value="PRK05939.1"/>
    <property type="match status" value="1"/>
</dbReference>
<dbReference type="Pfam" id="PF01053">
    <property type="entry name" value="Cys_Met_Meta_PP"/>
    <property type="match status" value="1"/>
</dbReference>
<proteinExistence type="inferred from homology"/>
<dbReference type="GO" id="GO:0004124">
    <property type="term" value="F:cysteine synthase activity"/>
    <property type="evidence" value="ECO:0007669"/>
    <property type="project" value="TreeGrafter"/>
</dbReference>
<comment type="caution">
    <text evidence="7">The sequence shown here is derived from an EMBL/GenBank/DDBJ whole genome shotgun (WGS) entry which is preliminary data.</text>
</comment>
<dbReference type="InterPro" id="IPR006235">
    <property type="entry name" value="OAc-hSer/O-AcSer_sulfhydrylase"/>
</dbReference>
<accession>A0A418YKI4</accession>
<dbReference type="GO" id="GO:0030170">
    <property type="term" value="F:pyridoxal phosphate binding"/>
    <property type="evidence" value="ECO:0007669"/>
    <property type="project" value="InterPro"/>
</dbReference>
<evidence type="ECO:0000256" key="4">
    <source>
        <dbReference type="ARBA" id="ARBA00022898"/>
    </source>
</evidence>
<sequence length="411" mass="44553">MARKGFTTQLVHCDRLSHLEHGAIHAPVHHSVPYGYDDINDLIDVFQGKQAGHAYARQSTPTTDSLSHKITQLEHGHASLVFGTGMAAICATFLTLLKQGDHLICSRFVFGNTSSVMATLQGYGIAVTLVDATDIEQVKQATQANTKMVFVETIANPVTQVAALVEIGDWCQQQSLVYAVDNTMTSAYLFQPTKVKASLVINSLSKYFGGHGNALGGAVTDTGLFDWSQYENIFAGYQKGDPKMWGLNQIKKKGLRDMGGSLSGDAAHLLSAGVDTLALRMQRQCSNAMALANMLAQHPKVSRVYYPGLSSHPQHQRAQGLFADFGAILSFDLAPSHDCCALLNHLQWVIGATHLGDNRTLALPVAQTIYFEMGLAARQQMGISENMIRCSIGIEDSVDLLADFEQALAKV</sequence>
<dbReference type="AlphaFoldDB" id="A0A418YKI4"/>
<evidence type="ECO:0000256" key="3">
    <source>
        <dbReference type="ARBA" id="ARBA00022679"/>
    </source>
</evidence>
<feature type="modified residue" description="N6-(pyridoxal phosphate)lysine" evidence="5">
    <location>
        <position position="206"/>
    </location>
</feature>
<keyword evidence="8" id="KW-1185">Reference proteome</keyword>
<comment type="cofactor">
    <cofactor evidence="1 6">
        <name>pyridoxal 5'-phosphate</name>
        <dbReference type="ChEBI" id="CHEBI:597326"/>
    </cofactor>
</comment>
<dbReference type="PIRSF" id="PIRSF001434">
    <property type="entry name" value="CGS"/>
    <property type="match status" value="1"/>
</dbReference>